<evidence type="ECO:0000256" key="3">
    <source>
        <dbReference type="ARBA" id="ARBA00004496"/>
    </source>
</evidence>
<comment type="catalytic activity">
    <reaction evidence="18 19">
        <text>UDP-N-acetyl-alpha-D-muramate + NADP(+) = UDP-N-acetyl-3-O-(1-carboxyvinyl)-alpha-D-glucosamine + NADPH + H(+)</text>
        <dbReference type="Rhea" id="RHEA:12248"/>
        <dbReference type="ChEBI" id="CHEBI:15378"/>
        <dbReference type="ChEBI" id="CHEBI:57783"/>
        <dbReference type="ChEBI" id="CHEBI:58349"/>
        <dbReference type="ChEBI" id="CHEBI:68483"/>
        <dbReference type="ChEBI" id="CHEBI:70757"/>
        <dbReference type="EC" id="1.3.1.98"/>
    </reaction>
</comment>
<dbReference type="InterPro" id="IPR016166">
    <property type="entry name" value="FAD-bd_PCMH"/>
</dbReference>
<name>A0A225CT07_9RHOB</name>
<evidence type="ECO:0000256" key="10">
    <source>
        <dbReference type="ARBA" id="ARBA00022827"/>
    </source>
</evidence>
<dbReference type="UniPathway" id="UPA00219"/>
<dbReference type="InterPro" id="IPR016169">
    <property type="entry name" value="FAD-bd_PCMH_sub2"/>
</dbReference>
<dbReference type="EMBL" id="NIPV01000027">
    <property type="protein sequence ID" value="OWJ76239.1"/>
    <property type="molecule type" value="Genomic_DNA"/>
</dbReference>
<evidence type="ECO:0000256" key="15">
    <source>
        <dbReference type="ARBA" id="ARBA00023306"/>
    </source>
</evidence>
<dbReference type="Proteomes" id="UP000196640">
    <property type="component" value="Unassembled WGS sequence"/>
</dbReference>
<dbReference type="STRING" id="366616.CG51_11395"/>
<dbReference type="EC" id="1.3.1.98" evidence="5 19"/>
<feature type="active site" evidence="19">
    <location>
        <position position="289"/>
    </location>
</feature>
<dbReference type="InterPro" id="IPR006094">
    <property type="entry name" value="Oxid_FAD_bind_N"/>
</dbReference>
<reference evidence="23 24" key="1">
    <citation type="submission" date="2016-11" db="EMBL/GenBank/DDBJ databases">
        <title>Comparison of Traditional DNA-DNA Hybridization with In Silico Genomic Analysis.</title>
        <authorList>
            <person name="Nicholson A.C."/>
            <person name="Sammons S."/>
            <person name="Humrighouse B.W."/>
            <person name="Graziano J."/>
            <person name="Lasker B."/>
            <person name="Whitney A.M."/>
            <person name="Mcquiston J.R."/>
        </authorList>
    </citation>
    <scope>NUCLEOTIDE SEQUENCE [LARGE SCALE GENOMIC DNA]</scope>
    <source>
        <strain evidence="21 24">H1892</strain>
        <strain evidence="22 23">H2381</strain>
    </source>
</reference>
<dbReference type="SUPFAM" id="SSF56194">
    <property type="entry name" value="Uridine diphospho-N-Acetylenolpyruvylglucosamine reductase, MurB, C-terminal domain"/>
    <property type="match status" value="1"/>
</dbReference>
<evidence type="ECO:0000256" key="11">
    <source>
        <dbReference type="ARBA" id="ARBA00022857"/>
    </source>
</evidence>
<proteinExistence type="inferred from homology"/>
<feature type="active site" description="Proton donor" evidence="19">
    <location>
        <position position="214"/>
    </location>
</feature>
<comment type="pathway">
    <text evidence="4 19">Cell wall biogenesis; peptidoglycan biosynthesis.</text>
</comment>
<dbReference type="OrthoDB" id="9804753at2"/>
<evidence type="ECO:0000256" key="16">
    <source>
        <dbReference type="ARBA" id="ARBA00023316"/>
    </source>
</evidence>
<organism evidence="22 23">
    <name type="scientific">Haematobacter missouriensis</name>
    <dbReference type="NCBI Taxonomy" id="366616"/>
    <lineage>
        <taxon>Bacteria</taxon>
        <taxon>Pseudomonadati</taxon>
        <taxon>Pseudomonadota</taxon>
        <taxon>Alphaproteobacteria</taxon>
        <taxon>Rhodobacterales</taxon>
        <taxon>Paracoccaceae</taxon>
        <taxon>Haematobacter</taxon>
    </lineage>
</organism>
<sequence>MPGAVEERVDLARHSHWRIGGTADIVVRPRSVDELSRLYGWLAAQDLAHVVIGGSTNLLFSDEGLRAICVEIGSGLAGLRVEGNLIFCEPGAWAPHIARGAMQAGLTGIEHICGIPGTIGGLVYMNGGSQRHGIGEAVVRVVTIDPQGRIGSRTAEECGFRYRHSIFQETGEIVAGVELNLTPGSDPGTIRREMLKIMGDRRRKFPHRQPSCGSVFVSNPAFYAEYGPPGAVIERMGFKGLREGGAQVSPRHANFIVNTGGATARDVLALIQRIRQRVAEETGYVMEVEARFVSSSGRVISAGEAGVPVASNNAAGYDHGGSGRVMPGGFRKA</sequence>
<evidence type="ECO:0000256" key="14">
    <source>
        <dbReference type="ARBA" id="ARBA00023002"/>
    </source>
</evidence>
<evidence type="ECO:0000256" key="6">
    <source>
        <dbReference type="ARBA" id="ARBA00015188"/>
    </source>
</evidence>
<dbReference type="AlphaFoldDB" id="A0A225CT07"/>
<keyword evidence="7 19" id="KW-0963">Cytoplasm</keyword>
<evidence type="ECO:0000256" key="17">
    <source>
        <dbReference type="ARBA" id="ARBA00031026"/>
    </source>
</evidence>
<gene>
    <name evidence="19" type="primary">murB</name>
    <name evidence="22" type="ORF">CDV52_09400</name>
    <name evidence="21" type="ORF">CDV53_08430</name>
</gene>
<dbReference type="PANTHER" id="PTHR21071">
    <property type="entry name" value="UDP-N-ACETYLENOLPYRUVOYLGLUCOSAMINE REDUCTASE"/>
    <property type="match status" value="1"/>
</dbReference>
<evidence type="ECO:0000256" key="8">
    <source>
        <dbReference type="ARBA" id="ARBA00022618"/>
    </source>
</evidence>
<dbReference type="EMBL" id="NIPX01000010">
    <property type="protein sequence ID" value="OWJ84124.1"/>
    <property type="molecule type" value="Genomic_DNA"/>
</dbReference>
<dbReference type="NCBIfam" id="TIGR00179">
    <property type="entry name" value="murB"/>
    <property type="match status" value="1"/>
</dbReference>
<keyword evidence="11 19" id="KW-0521">NADP</keyword>
<evidence type="ECO:0000256" key="13">
    <source>
        <dbReference type="ARBA" id="ARBA00022984"/>
    </source>
</evidence>
<keyword evidence="8 19" id="KW-0132">Cell division</keyword>
<dbReference type="InterPro" id="IPR011601">
    <property type="entry name" value="MurB_C"/>
</dbReference>
<dbReference type="InterPro" id="IPR036318">
    <property type="entry name" value="FAD-bd_PCMH-like_sf"/>
</dbReference>
<dbReference type="GO" id="GO:0008360">
    <property type="term" value="P:regulation of cell shape"/>
    <property type="evidence" value="ECO:0007669"/>
    <property type="project" value="UniProtKB-KW"/>
</dbReference>
<comment type="function">
    <text evidence="2 19">Cell wall formation.</text>
</comment>
<keyword evidence="16 19" id="KW-0961">Cell wall biogenesis/degradation</keyword>
<dbReference type="Gene3D" id="3.90.78.10">
    <property type="entry name" value="UDP-N-acetylenolpyruvoylglucosamine reductase, C-terminal domain"/>
    <property type="match status" value="1"/>
</dbReference>
<evidence type="ECO:0000256" key="1">
    <source>
        <dbReference type="ARBA" id="ARBA00001974"/>
    </source>
</evidence>
<dbReference type="SUPFAM" id="SSF56176">
    <property type="entry name" value="FAD-binding/transporter-associated domain-like"/>
    <property type="match status" value="1"/>
</dbReference>
<dbReference type="InterPro" id="IPR016167">
    <property type="entry name" value="FAD-bd_PCMH_sub1"/>
</dbReference>
<evidence type="ECO:0000313" key="22">
    <source>
        <dbReference type="EMBL" id="OWJ84124.1"/>
    </source>
</evidence>
<comment type="similarity">
    <text evidence="19">Belongs to the MurB family.</text>
</comment>
<dbReference type="GO" id="GO:0009252">
    <property type="term" value="P:peptidoglycan biosynthetic process"/>
    <property type="evidence" value="ECO:0007669"/>
    <property type="project" value="UniProtKB-UniRule"/>
</dbReference>
<evidence type="ECO:0000313" key="23">
    <source>
        <dbReference type="Proteomes" id="UP000196640"/>
    </source>
</evidence>
<evidence type="ECO:0000256" key="18">
    <source>
        <dbReference type="ARBA" id="ARBA00048914"/>
    </source>
</evidence>
<keyword evidence="10 19" id="KW-0274">FAD</keyword>
<dbReference type="InterPro" id="IPR003170">
    <property type="entry name" value="MurB"/>
</dbReference>
<dbReference type="NCBIfam" id="NF010480">
    <property type="entry name" value="PRK13905.1"/>
    <property type="match status" value="1"/>
</dbReference>
<dbReference type="PANTHER" id="PTHR21071:SF4">
    <property type="entry name" value="UDP-N-ACETYLENOLPYRUVOYLGLUCOSAMINE REDUCTASE"/>
    <property type="match status" value="1"/>
</dbReference>
<dbReference type="Pfam" id="PF01565">
    <property type="entry name" value="FAD_binding_4"/>
    <property type="match status" value="1"/>
</dbReference>
<comment type="cofactor">
    <cofactor evidence="1 19">
        <name>FAD</name>
        <dbReference type="ChEBI" id="CHEBI:57692"/>
    </cofactor>
</comment>
<dbReference type="GO" id="GO:0071949">
    <property type="term" value="F:FAD binding"/>
    <property type="evidence" value="ECO:0007669"/>
    <property type="project" value="InterPro"/>
</dbReference>
<evidence type="ECO:0000313" key="21">
    <source>
        <dbReference type="EMBL" id="OWJ76239.1"/>
    </source>
</evidence>
<keyword evidence="15 19" id="KW-0131">Cell cycle</keyword>
<keyword evidence="12 19" id="KW-0133">Cell shape</keyword>
<comment type="subcellular location">
    <subcellularLocation>
        <location evidence="3 19">Cytoplasm</location>
    </subcellularLocation>
</comment>
<evidence type="ECO:0000256" key="5">
    <source>
        <dbReference type="ARBA" id="ARBA00012518"/>
    </source>
</evidence>
<dbReference type="Proteomes" id="UP000214673">
    <property type="component" value="Unassembled WGS sequence"/>
</dbReference>
<evidence type="ECO:0000313" key="24">
    <source>
        <dbReference type="Proteomes" id="UP000214673"/>
    </source>
</evidence>
<dbReference type="InterPro" id="IPR036635">
    <property type="entry name" value="MurB_C_sf"/>
</dbReference>
<evidence type="ECO:0000256" key="7">
    <source>
        <dbReference type="ARBA" id="ARBA00022490"/>
    </source>
</evidence>
<keyword evidence="24" id="KW-1185">Reference proteome</keyword>
<evidence type="ECO:0000256" key="9">
    <source>
        <dbReference type="ARBA" id="ARBA00022630"/>
    </source>
</evidence>
<evidence type="ECO:0000256" key="19">
    <source>
        <dbReference type="HAMAP-Rule" id="MF_00037"/>
    </source>
</evidence>
<keyword evidence="9 19" id="KW-0285">Flavoprotein</keyword>
<dbReference type="GO" id="GO:0051301">
    <property type="term" value="P:cell division"/>
    <property type="evidence" value="ECO:0007669"/>
    <property type="project" value="UniProtKB-KW"/>
</dbReference>
<protein>
    <recommendedName>
        <fullName evidence="6 19">UDP-N-acetylenolpyruvoylglucosamine reductase</fullName>
        <ecNumber evidence="5 19">1.3.1.98</ecNumber>
    </recommendedName>
    <alternativeName>
        <fullName evidence="17 19">UDP-N-acetylmuramate dehydrogenase</fullName>
    </alternativeName>
</protein>
<dbReference type="HAMAP" id="MF_00037">
    <property type="entry name" value="MurB"/>
    <property type="match status" value="1"/>
</dbReference>
<evidence type="ECO:0000256" key="2">
    <source>
        <dbReference type="ARBA" id="ARBA00003921"/>
    </source>
</evidence>
<dbReference type="GO" id="GO:0008762">
    <property type="term" value="F:UDP-N-acetylmuramate dehydrogenase activity"/>
    <property type="evidence" value="ECO:0007669"/>
    <property type="project" value="UniProtKB-UniRule"/>
</dbReference>
<feature type="active site" evidence="19">
    <location>
        <position position="163"/>
    </location>
</feature>
<accession>A0A225CT07</accession>
<evidence type="ECO:0000256" key="12">
    <source>
        <dbReference type="ARBA" id="ARBA00022960"/>
    </source>
</evidence>
<evidence type="ECO:0000259" key="20">
    <source>
        <dbReference type="PROSITE" id="PS51387"/>
    </source>
</evidence>
<dbReference type="Gene3D" id="3.30.43.10">
    <property type="entry name" value="Uridine Diphospho-n-acetylenolpyruvylglucosamine Reductase, domain 2"/>
    <property type="match status" value="1"/>
</dbReference>
<dbReference type="GO" id="GO:0005829">
    <property type="term" value="C:cytosol"/>
    <property type="evidence" value="ECO:0007669"/>
    <property type="project" value="TreeGrafter"/>
</dbReference>
<keyword evidence="14 19" id="KW-0560">Oxidoreductase</keyword>
<comment type="caution">
    <text evidence="22">The sequence shown here is derived from an EMBL/GenBank/DDBJ whole genome shotgun (WGS) entry which is preliminary data.</text>
</comment>
<dbReference type="Pfam" id="PF02873">
    <property type="entry name" value="MurB_C"/>
    <property type="match status" value="1"/>
</dbReference>
<dbReference type="Gene3D" id="3.30.465.10">
    <property type="match status" value="1"/>
</dbReference>
<keyword evidence="13 19" id="KW-0573">Peptidoglycan synthesis</keyword>
<feature type="domain" description="FAD-binding PCMH-type" evidence="20">
    <location>
        <begin position="19"/>
        <end position="184"/>
    </location>
</feature>
<evidence type="ECO:0000256" key="4">
    <source>
        <dbReference type="ARBA" id="ARBA00004752"/>
    </source>
</evidence>
<dbReference type="PROSITE" id="PS51387">
    <property type="entry name" value="FAD_PCMH"/>
    <property type="match status" value="1"/>
</dbReference>
<dbReference type="GO" id="GO:0071555">
    <property type="term" value="P:cell wall organization"/>
    <property type="evidence" value="ECO:0007669"/>
    <property type="project" value="UniProtKB-KW"/>
</dbReference>